<dbReference type="InterPro" id="IPR025714">
    <property type="entry name" value="Methyltranfer_dom"/>
</dbReference>
<sequence length="360" mass="39404">MATIHDTQVAPQDVEAFGNRLLEMMTGASLAMMISIGHRTGLFDVLAGESPLTSYQTADKAGLNERYVREWLGAMVTGRVIDYDSETQTYQLPDAHAALLTRAATPENMAATMQWFAVLGQVEDRIVDCFHNGGGVHYSHYSRFHEVMAEESAQTVVAALHDHILPLVPDLGDRLQEGIDVMDVGCGAGRALNLLAETFPSSRFVGVDFSEEAIEMGRQLARDRGLTNTEFIVRDAAQLGETVRFDLITAFDAIHDQIDPAAVLAGIRQALRRDGVFLMQDIAASSHLHENLESPIAPLLYTISCMHCMSVSLANDGAGLGTCWGEELAQEMLRDAGFGEIALHHLDHDIMNTYYVARQG</sequence>
<evidence type="ECO:0000313" key="3">
    <source>
        <dbReference type="EMBL" id="QDU36247.1"/>
    </source>
</evidence>
<protein>
    <submittedName>
        <fullName evidence="3">Uncharacterized protein</fullName>
    </submittedName>
</protein>
<gene>
    <name evidence="3" type="ORF">Mal4_05310</name>
</gene>
<dbReference type="Pfam" id="PF13847">
    <property type="entry name" value="Methyltransf_31"/>
    <property type="match status" value="1"/>
</dbReference>
<accession>A0A517Z187</accession>
<dbReference type="Gene3D" id="1.10.10.10">
    <property type="entry name" value="Winged helix-like DNA-binding domain superfamily/Winged helix DNA-binding domain"/>
    <property type="match status" value="1"/>
</dbReference>
<feature type="domain" description="S-adenosylmethionine-dependent methyltransferase Rv2258c-like winged HTH" evidence="2">
    <location>
        <begin position="28"/>
        <end position="102"/>
    </location>
</feature>
<keyword evidence="4" id="KW-1185">Reference proteome</keyword>
<dbReference type="Pfam" id="PF21320">
    <property type="entry name" value="WHD_Rv2258c"/>
    <property type="match status" value="1"/>
</dbReference>
<dbReference type="InterPro" id="IPR053173">
    <property type="entry name" value="SAM-binding_MTase"/>
</dbReference>
<dbReference type="EMBL" id="CP036275">
    <property type="protein sequence ID" value="QDU36247.1"/>
    <property type="molecule type" value="Genomic_DNA"/>
</dbReference>
<reference evidence="3 4" key="1">
    <citation type="submission" date="2019-02" db="EMBL/GenBank/DDBJ databases">
        <title>Deep-cultivation of Planctomycetes and their phenomic and genomic characterization uncovers novel biology.</title>
        <authorList>
            <person name="Wiegand S."/>
            <person name="Jogler M."/>
            <person name="Boedeker C."/>
            <person name="Pinto D."/>
            <person name="Vollmers J."/>
            <person name="Rivas-Marin E."/>
            <person name="Kohn T."/>
            <person name="Peeters S.H."/>
            <person name="Heuer A."/>
            <person name="Rast P."/>
            <person name="Oberbeckmann S."/>
            <person name="Bunk B."/>
            <person name="Jeske O."/>
            <person name="Meyerdierks A."/>
            <person name="Storesund J.E."/>
            <person name="Kallscheuer N."/>
            <person name="Luecker S."/>
            <person name="Lage O.M."/>
            <person name="Pohl T."/>
            <person name="Merkel B.J."/>
            <person name="Hornburger P."/>
            <person name="Mueller R.-W."/>
            <person name="Bruemmer F."/>
            <person name="Labrenz M."/>
            <person name="Spormann A.M."/>
            <person name="Op den Camp H."/>
            <person name="Overmann J."/>
            <person name="Amann R."/>
            <person name="Jetten M.S.M."/>
            <person name="Mascher T."/>
            <person name="Medema M.H."/>
            <person name="Devos D.P."/>
            <person name="Kaster A.-K."/>
            <person name="Ovreas L."/>
            <person name="Rohde M."/>
            <person name="Galperin M.Y."/>
            <person name="Jogler C."/>
        </authorList>
    </citation>
    <scope>NUCLEOTIDE SEQUENCE [LARGE SCALE GENOMIC DNA]</scope>
    <source>
        <strain evidence="3 4">Mal4</strain>
    </source>
</reference>
<dbReference type="InterPro" id="IPR029063">
    <property type="entry name" value="SAM-dependent_MTases_sf"/>
</dbReference>
<dbReference type="PANTHER" id="PTHR45128:SF1">
    <property type="entry name" value="S-ADENOSYLMETHIONINE-DEPENDENT METHYLTRANSFERASE RV2258C"/>
    <property type="match status" value="1"/>
</dbReference>
<evidence type="ECO:0000259" key="2">
    <source>
        <dbReference type="Pfam" id="PF21320"/>
    </source>
</evidence>
<dbReference type="InterPro" id="IPR036388">
    <property type="entry name" value="WH-like_DNA-bd_sf"/>
</dbReference>
<dbReference type="Gene3D" id="3.40.50.150">
    <property type="entry name" value="Vaccinia Virus protein VP39"/>
    <property type="match status" value="1"/>
</dbReference>
<dbReference type="AlphaFoldDB" id="A0A517Z187"/>
<name>A0A517Z187_9PLAN</name>
<dbReference type="InterPro" id="IPR048711">
    <property type="entry name" value="WHD_Rv2258c"/>
</dbReference>
<feature type="domain" description="Methyltransferase" evidence="1">
    <location>
        <begin position="176"/>
        <end position="294"/>
    </location>
</feature>
<dbReference type="InterPro" id="IPR036390">
    <property type="entry name" value="WH_DNA-bd_sf"/>
</dbReference>
<evidence type="ECO:0000259" key="1">
    <source>
        <dbReference type="Pfam" id="PF13847"/>
    </source>
</evidence>
<dbReference type="SUPFAM" id="SSF53335">
    <property type="entry name" value="S-adenosyl-L-methionine-dependent methyltransferases"/>
    <property type="match status" value="1"/>
</dbReference>
<dbReference type="Proteomes" id="UP000320496">
    <property type="component" value="Chromosome"/>
</dbReference>
<dbReference type="CDD" id="cd02440">
    <property type="entry name" value="AdoMet_MTases"/>
    <property type="match status" value="1"/>
</dbReference>
<evidence type="ECO:0000313" key="4">
    <source>
        <dbReference type="Proteomes" id="UP000320496"/>
    </source>
</evidence>
<dbReference type="RefSeq" id="WP_231746693.1">
    <property type="nucleotide sequence ID" value="NZ_CP036275.1"/>
</dbReference>
<dbReference type="KEGG" id="mri:Mal4_05310"/>
<organism evidence="3 4">
    <name type="scientific">Maioricimonas rarisocia</name>
    <dbReference type="NCBI Taxonomy" id="2528026"/>
    <lineage>
        <taxon>Bacteria</taxon>
        <taxon>Pseudomonadati</taxon>
        <taxon>Planctomycetota</taxon>
        <taxon>Planctomycetia</taxon>
        <taxon>Planctomycetales</taxon>
        <taxon>Planctomycetaceae</taxon>
        <taxon>Maioricimonas</taxon>
    </lineage>
</organism>
<dbReference type="PANTHER" id="PTHR45128">
    <property type="entry name" value="METHYLTRANSFERASE TYPE 11"/>
    <property type="match status" value="1"/>
</dbReference>
<proteinExistence type="predicted"/>
<dbReference type="SUPFAM" id="SSF46785">
    <property type="entry name" value="Winged helix' DNA-binding domain"/>
    <property type="match status" value="1"/>
</dbReference>